<feature type="binding site" evidence="2">
    <location>
        <begin position="252"/>
        <end position="253"/>
    </location>
    <ligand>
        <name>substrate</name>
    </ligand>
</feature>
<evidence type="ECO:0000256" key="2">
    <source>
        <dbReference type="PIRSR" id="PIRSR620023-2"/>
    </source>
</evidence>
<dbReference type="OrthoDB" id="6290225at2"/>
<dbReference type="NCBIfam" id="TIGR03590">
    <property type="entry name" value="PseG"/>
    <property type="match status" value="1"/>
</dbReference>
<organism evidence="4 5">
    <name type="scientific">Rufibacter radiotolerans</name>
    <dbReference type="NCBI Taxonomy" id="1379910"/>
    <lineage>
        <taxon>Bacteria</taxon>
        <taxon>Pseudomonadati</taxon>
        <taxon>Bacteroidota</taxon>
        <taxon>Cytophagia</taxon>
        <taxon>Cytophagales</taxon>
        <taxon>Hymenobacteraceae</taxon>
        <taxon>Rufibacter</taxon>
    </lineage>
</organism>
<protein>
    <recommendedName>
        <fullName evidence="3">N-acetyltransferase domain-containing protein</fullName>
    </recommendedName>
</protein>
<dbReference type="EMBL" id="CP010777">
    <property type="protein sequence ID" value="AKQ44785.1"/>
    <property type="molecule type" value="Genomic_DNA"/>
</dbReference>
<feature type="active site" description="Proton acceptor" evidence="1">
    <location>
        <position position="21"/>
    </location>
</feature>
<dbReference type="KEGG" id="ruf:TH63_02735"/>
<sequence>MITKKKIFFRADGSSDIGLGHLVRSSALADMLKEKFDCVLATRCEIYTVIETLKSSFSEIISLPEQEYSLEAKLMADMIPSQSLIVLDGYNFDSTYQELLVNNGFDLFSIDDIHAFQFHSKVIINHAGGIDPLDYRALPTTQFFLGPRYSLLREPFLKAAKQRRNSITNKNCFVCFGGADPDNKTLEILKNKNIRESAYFDNFHVVVGGAFKHKEALESYIQNQDITLYYALTSEEMVSLMQHCSYAICSPSSIVYEYMSVGGIVFLEQIADNQSDIIKFFLTEEMAFRINDLESLSTEKIENAFKKQSYYFDGSSDDRLRSVFQQYYDSKKLSIRRVNKNDLDICFSWANDVEVRGQSYNQSAIDLQSHIIWFNKKLNDLDVFFYILEKDEKPVAQIRFQKTNKKAVLSFLADKSIRHKGLGSSILSKGINAFLQEVKAPIEIVGFVKKSNVASQRSFEKLSFVKEESGEYAESYKYSLHCSN</sequence>
<keyword evidence="5" id="KW-1185">Reference proteome</keyword>
<dbReference type="SUPFAM" id="SSF55729">
    <property type="entry name" value="Acyl-CoA N-acyltransferases (Nat)"/>
    <property type="match status" value="1"/>
</dbReference>
<dbReference type="Pfam" id="PF13302">
    <property type="entry name" value="Acetyltransf_3"/>
    <property type="match status" value="1"/>
</dbReference>
<dbReference type="Gene3D" id="3.40.630.30">
    <property type="match status" value="1"/>
</dbReference>
<feature type="binding site" evidence="2">
    <location>
        <position position="257"/>
    </location>
    <ligand>
        <name>substrate</name>
    </ligand>
</feature>
<evidence type="ECO:0000256" key="1">
    <source>
        <dbReference type="PIRSR" id="PIRSR620023-1"/>
    </source>
</evidence>
<proteinExistence type="predicted"/>
<reference evidence="4 5" key="1">
    <citation type="submission" date="2015-01" db="EMBL/GenBank/DDBJ databases">
        <title>Rufibacter sp./DG31D/ whole genome sequencing.</title>
        <authorList>
            <person name="Kim M.K."/>
            <person name="Srinivasan S."/>
            <person name="Lee J.-J."/>
        </authorList>
    </citation>
    <scope>NUCLEOTIDE SEQUENCE [LARGE SCALE GENOMIC DNA]</scope>
    <source>
        <strain evidence="4 5">DG31D</strain>
    </source>
</reference>
<dbReference type="InterPro" id="IPR020023">
    <property type="entry name" value="PseG"/>
</dbReference>
<gene>
    <name evidence="4" type="ORF">TH63_02735</name>
</gene>
<evidence type="ECO:0000313" key="4">
    <source>
        <dbReference type="EMBL" id="AKQ44785.1"/>
    </source>
</evidence>
<evidence type="ECO:0000313" key="5">
    <source>
        <dbReference type="Proteomes" id="UP000036458"/>
    </source>
</evidence>
<dbReference type="InterPro" id="IPR000182">
    <property type="entry name" value="GNAT_dom"/>
</dbReference>
<accession>A0A0H4VGQ2</accession>
<dbReference type="AlphaFoldDB" id="A0A0H4VGQ2"/>
<dbReference type="Gene3D" id="3.40.50.2000">
    <property type="entry name" value="Glycogen Phosphorylase B"/>
    <property type="match status" value="1"/>
</dbReference>
<feature type="binding site" evidence="2">
    <location>
        <position position="153"/>
    </location>
    <ligand>
        <name>substrate</name>
    </ligand>
</feature>
<dbReference type="PROSITE" id="PS51186">
    <property type="entry name" value="GNAT"/>
    <property type="match status" value="1"/>
</dbReference>
<dbReference type="PATRIC" id="fig|1379910.4.peg.589"/>
<dbReference type="Proteomes" id="UP000036458">
    <property type="component" value="Chromosome"/>
</dbReference>
<name>A0A0H4VGQ2_9BACT</name>
<dbReference type="RefSeq" id="WP_048919581.1">
    <property type="nucleotide sequence ID" value="NZ_CP010777.1"/>
</dbReference>
<dbReference type="Gene3D" id="3.40.50.11190">
    <property type="match status" value="1"/>
</dbReference>
<dbReference type="STRING" id="1379910.TH63_02735"/>
<evidence type="ECO:0000259" key="3">
    <source>
        <dbReference type="PROSITE" id="PS51186"/>
    </source>
</evidence>
<feature type="domain" description="N-acetyltransferase" evidence="3">
    <location>
        <begin position="333"/>
        <end position="484"/>
    </location>
</feature>
<dbReference type="InterPro" id="IPR016181">
    <property type="entry name" value="Acyl_CoA_acyltransferase"/>
</dbReference>
<dbReference type="GO" id="GO:0016747">
    <property type="term" value="F:acyltransferase activity, transferring groups other than amino-acyl groups"/>
    <property type="evidence" value="ECO:0007669"/>
    <property type="project" value="InterPro"/>
</dbReference>